<keyword evidence="7" id="KW-1185">Reference proteome</keyword>
<evidence type="ECO:0000256" key="3">
    <source>
        <dbReference type="ARBA" id="ARBA00022837"/>
    </source>
</evidence>
<dbReference type="InterPro" id="IPR011992">
    <property type="entry name" value="EF-hand-dom_pair"/>
</dbReference>
<dbReference type="Proteomes" id="UP000186817">
    <property type="component" value="Unassembled WGS sequence"/>
</dbReference>
<dbReference type="PROSITE" id="PS00018">
    <property type="entry name" value="EF_HAND_1"/>
    <property type="match status" value="1"/>
</dbReference>
<organism evidence="6 7">
    <name type="scientific">Symbiodinium microadriaticum</name>
    <name type="common">Dinoflagellate</name>
    <name type="synonym">Zooxanthella microadriatica</name>
    <dbReference type="NCBI Taxonomy" id="2951"/>
    <lineage>
        <taxon>Eukaryota</taxon>
        <taxon>Sar</taxon>
        <taxon>Alveolata</taxon>
        <taxon>Dinophyceae</taxon>
        <taxon>Suessiales</taxon>
        <taxon>Symbiodiniaceae</taxon>
        <taxon>Symbiodinium</taxon>
    </lineage>
</organism>
<evidence type="ECO:0000259" key="5">
    <source>
        <dbReference type="PROSITE" id="PS50222"/>
    </source>
</evidence>
<dbReference type="GO" id="GO:0008474">
    <property type="term" value="F:palmitoyl-(protein) hydrolase activity"/>
    <property type="evidence" value="ECO:0007669"/>
    <property type="project" value="TreeGrafter"/>
</dbReference>
<sequence length="1060" mass="118989">MSLYGRTHGTSEIPRFSAADGQANVIPPPQMDKTLSMVGTSADPSGVGASTWTQPCGTAQLPLTVQGQPSWGWNGGCRQREWERLVFLCLLRWLNMRAWHLRVAHPPPQDPLHFCDDGRERFRKMHQARSSRRQSLRACLVKPEAIPPNLFVAMPIARRESSCPALWCWSSWRWSSRRRRGTLLTKFPGRADGPRSSIMLWRLLDEPFGESRAELFERAERKLNTYWMRRLRAQYTRVGPDSVISDRDWAQRFMKMRVVCLPRVPTLLFFNKEFVEFPGSGRHRGRGPEDGPEATKQPRRSNPLRRPLDAANRGQRGRHRQRGSEPSNRSYDLRLLVMRDELYEKFRREGRLRAIAILVIAGLQLRGFCIGRCSEDPALAVGIGYATHRLAAGWADRKVWPKLCHRAANEPRELVDLYGTSVTKVGPQIRGMKTRELKAFLKKNGVFVDDCFDMDSLIQRASATEEDWARKDKVRPGQTLGAFHRGHNTWVLGPTDADKTVSRLLMPAPKRFLADTFQPLLNIQGLRLILPQAPEVVQPVAAYLHAMVRREIALGVPAHRILIGGFAQGAGCALRAALSFPDAALGGAIVLSGIAPSNQRLPTLICHGKSDEVVPFSEGTRMASLLDERTGNAVLKDPQVTLQLLNDQEIADAAKDPEGMAIIQDVTRIFRANVATGQAMSDRQRNYPRGSSGGVLRPGAHVIIHGIRSVRELNGQEGTCLAWLPEKGRVHVQLADAVKALRPANLKVVQPKRDTNEMLDRVLEVFQCYDSNGNGVLELEEFERCLAGIGLGKEYVIAFQLAMDKDGDFVVDYSEFSRWALGCEVPGTQKTRLELYWPKKDKGSKEEVAEKVDDDDTIPAADEELTERDVERIMKKRLPDEWPSHGIKIVNNARARFPNYPVEGIVWSMKRNDYIGGKVLADIRATGAKEVHVCRTSPLVANTQEAFPAIYRNISPEGDLMVYASDELEFGSLFAGMRDRKLAPMGLIHQGEMFTVYEVRRGAEYGFCFGRIKFKGQEKPETWVVLGLLIEATGIKGIKGAKDRRPEDLTFSDAERVNGI</sequence>
<evidence type="ECO:0000313" key="6">
    <source>
        <dbReference type="EMBL" id="OLP91412.1"/>
    </source>
</evidence>
<dbReference type="PANTHER" id="PTHR10655:SF17">
    <property type="entry name" value="LYSOPHOSPHOLIPASE-LIKE PROTEIN 1"/>
    <property type="match status" value="1"/>
</dbReference>
<evidence type="ECO:0000256" key="4">
    <source>
        <dbReference type="SAM" id="MobiDB-lite"/>
    </source>
</evidence>
<feature type="region of interest" description="Disordered" evidence="4">
    <location>
        <begin position="1"/>
        <end position="27"/>
    </location>
</feature>
<protein>
    <submittedName>
        <fullName evidence="6">Acyl-protein thioesterase 1</fullName>
    </submittedName>
</protein>
<gene>
    <name evidence="6" type="ORF">AK812_SmicGene26898</name>
</gene>
<evidence type="ECO:0000313" key="7">
    <source>
        <dbReference type="Proteomes" id="UP000186817"/>
    </source>
</evidence>
<dbReference type="PANTHER" id="PTHR10655">
    <property type="entry name" value="LYSOPHOSPHOLIPASE-RELATED"/>
    <property type="match status" value="1"/>
</dbReference>
<evidence type="ECO:0000256" key="1">
    <source>
        <dbReference type="ARBA" id="ARBA00006499"/>
    </source>
</evidence>
<feature type="domain" description="EF-hand" evidence="5">
    <location>
        <begin position="757"/>
        <end position="792"/>
    </location>
</feature>
<comment type="similarity">
    <text evidence="1">Belongs to the AB hydrolase superfamily. AB hydrolase 2 family.</text>
</comment>
<dbReference type="GO" id="GO:0052689">
    <property type="term" value="F:carboxylic ester hydrolase activity"/>
    <property type="evidence" value="ECO:0007669"/>
    <property type="project" value="TreeGrafter"/>
</dbReference>
<reference evidence="6 7" key="1">
    <citation type="submission" date="2016-02" db="EMBL/GenBank/DDBJ databases">
        <title>Genome analysis of coral dinoflagellate symbionts highlights evolutionary adaptations to a symbiotic lifestyle.</title>
        <authorList>
            <person name="Aranda M."/>
            <person name="Li Y."/>
            <person name="Liew Y.J."/>
            <person name="Baumgarten S."/>
            <person name="Simakov O."/>
            <person name="Wilson M."/>
            <person name="Piel J."/>
            <person name="Ashoor H."/>
            <person name="Bougouffa S."/>
            <person name="Bajic V.B."/>
            <person name="Ryu T."/>
            <person name="Ravasi T."/>
            <person name="Bayer T."/>
            <person name="Micklem G."/>
            <person name="Kim H."/>
            <person name="Bhak J."/>
            <person name="Lajeunesse T.C."/>
            <person name="Voolstra C.R."/>
        </authorList>
    </citation>
    <scope>NUCLEOTIDE SEQUENCE [LARGE SCALE GENOMIC DNA]</scope>
    <source>
        <strain evidence="6 7">CCMP2467</strain>
    </source>
</reference>
<name>A0A1Q9D878_SYMMI</name>
<dbReference type="InterPro" id="IPR002048">
    <property type="entry name" value="EF_hand_dom"/>
</dbReference>
<dbReference type="GO" id="GO:0005737">
    <property type="term" value="C:cytoplasm"/>
    <property type="evidence" value="ECO:0007669"/>
    <property type="project" value="TreeGrafter"/>
</dbReference>
<dbReference type="Pfam" id="PF02230">
    <property type="entry name" value="Abhydrolase_2"/>
    <property type="match status" value="1"/>
</dbReference>
<comment type="caution">
    <text evidence="6">The sequence shown here is derived from an EMBL/GenBank/DDBJ whole genome shotgun (WGS) entry which is preliminary data.</text>
</comment>
<feature type="region of interest" description="Disordered" evidence="4">
    <location>
        <begin position="280"/>
        <end position="327"/>
    </location>
</feature>
<dbReference type="InterPro" id="IPR003140">
    <property type="entry name" value="PLipase/COase/thioEstase"/>
</dbReference>
<accession>A0A1Q9D878</accession>
<evidence type="ECO:0000256" key="2">
    <source>
        <dbReference type="ARBA" id="ARBA00022801"/>
    </source>
</evidence>
<dbReference type="InterPro" id="IPR050565">
    <property type="entry name" value="LYPA1-2/EST-like"/>
</dbReference>
<keyword evidence="2" id="KW-0378">Hydrolase</keyword>
<dbReference type="OrthoDB" id="418595at2759"/>
<dbReference type="Gene3D" id="1.10.238.10">
    <property type="entry name" value="EF-hand"/>
    <property type="match status" value="1"/>
</dbReference>
<dbReference type="InterPro" id="IPR029058">
    <property type="entry name" value="AB_hydrolase_fold"/>
</dbReference>
<dbReference type="CDD" id="cd00051">
    <property type="entry name" value="EFh"/>
    <property type="match status" value="1"/>
</dbReference>
<dbReference type="InterPro" id="IPR018247">
    <property type="entry name" value="EF_Hand_1_Ca_BS"/>
</dbReference>
<dbReference type="SMART" id="SM00054">
    <property type="entry name" value="EFh"/>
    <property type="match status" value="1"/>
</dbReference>
<proteinExistence type="inferred from homology"/>
<dbReference type="SUPFAM" id="SSF47473">
    <property type="entry name" value="EF-hand"/>
    <property type="match status" value="1"/>
</dbReference>
<dbReference type="EMBL" id="LSRX01000666">
    <property type="protein sequence ID" value="OLP91412.1"/>
    <property type="molecule type" value="Genomic_DNA"/>
</dbReference>
<dbReference type="SUPFAM" id="SSF53474">
    <property type="entry name" value="alpha/beta-Hydrolases"/>
    <property type="match status" value="1"/>
</dbReference>
<dbReference type="PROSITE" id="PS50222">
    <property type="entry name" value="EF_HAND_2"/>
    <property type="match status" value="1"/>
</dbReference>
<keyword evidence="3" id="KW-0106">Calcium</keyword>
<dbReference type="AlphaFoldDB" id="A0A1Q9D878"/>
<dbReference type="GO" id="GO:0005509">
    <property type="term" value="F:calcium ion binding"/>
    <property type="evidence" value="ECO:0007669"/>
    <property type="project" value="InterPro"/>
</dbReference>
<dbReference type="Gene3D" id="3.40.50.1820">
    <property type="entry name" value="alpha/beta hydrolase"/>
    <property type="match status" value="1"/>
</dbReference>